<dbReference type="AlphaFoldDB" id="A0A0F9J1K0"/>
<evidence type="ECO:0000313" key="3">
    <source>
        <dbReference type="EMBL" id="KKM63448.1"/>
    </source>
</evidence>
<dbReference type="GO" id="GO:0004222">
    <property type="term" value="F:metalloendopeptidase activity"/>
    <property type="evidence" value="ECO:0007669"/>
    <property type="project" value="TreeGrafter"/>
</dbReference>
<evidence type="ECO:0000259" key="2">
    <source>
        <dbReference type="Pfam" id="PF01551"/>
    </source>
</evidence>
<reference evidence="3" key="1">
    <citation type="journal article" date="2015" name="Nature">
        <title>Complex archaea that bridge the gap between prokaryotes and eukaryotes.</title>
        <authorList>
            <person name="Spang A."/>
            <person name="Saw J.H."/>
            <person name="Jorgensen S.L."/>
            <person name="Zaremba-Niedzwiedzka K."/>
            <person name="Martijn J."/>
            <person name="Lind A.E."/>
            <person name="van Eijk R."/>
            <person name="Schleper C."/>
            <person name="Guy L."/>
            <person name="Ettema T.J."/>
        </authorList>
    </citation>
    <scope>NUCLEOTIDE SEQUENCE</scope>
</reference>
<organism evidence="3">
    <name type="scientific">marine sediment metagenome</name>
    <dbReference type="NCBI Taxonomy" id="412755"/>
    <lineage>
        <taxon>unclassified sequences</taxon>
        <taxon>metagenomes</taxon>
        <taxon>ecological metagenomes</taxon>
    </lineage>
</organism>
<dbReference type="PANTHER" id="PTHR21666:SF270">
    <property type="entry name" value="MUREIN HYDROLASE ACTIVATOR ENVC"/>
    <property type="match status" value="1"/>
</dbReference>
<feature type="transmembrane region" description="Helical" evidence="1">
    <location>
        <begin position="268"/>
        <end position="289"/>
    </location>
</feature>
<proteinExistence type="predicted"/>
<dbReference type="InterPro" id="IPR050570">
    <property type="entry name" value="Cell_wall_metabolism_enzyme"/>
</dbReference>
<dbReference type="EMBL" id="LAZR01011096">
    <property type="protein sequence ID" value="KKM63448.1"/>
    <property type="molecule type" value="Genomic_DNA"/>
</dbReference>
<evidence type="ECO:0000256" key="1">
    <source>
        <dbReference type="SAM" id="Phobius"/>
    </source>
</evidence>
<dbReference type="Gene3D" id="2.70.70.10">
    <property type="entry name" value="Glucose Permease (Domain IIA)"/>
    <property type="match status" value="1"/>
</dbReference>
<gene>
    <name evidence="3" type="ORF">LCGC14_1511430</name>
</gene>
<comment type="caution">
    <text evidence="3">The sequence shown here is derived from an EMBL/GenBank/DDBJ whole genome shotgun (WGS) entry which is preliminary data.</text>
</comment>
<dbReference type="SUPFAM" id="SSF51261">
    <property type="entry name" value="Duplicated hybrid motif"/>
    <property type="match status" value="1"/>
</dbReference>
<dbReference type="Pfam" id="PF01551">
    <property type="entry name" value="Peptidase_M23"/>
    <property type="match status" value="1"/>
</dbReference>
<keyword evidence="1" id="KW-1133">Transmembrane helix</keyword>
<keyword evidence="1" id="KW-0472">Membrane</keyword>
<dbReference type="PANTHER" id="PTHR21666">
    <property type="entry name" value="PEPTIDASE-RELATED"/>
    <property type="match status" value="1"/>
</dbReference>
<dbReference type="CDD" id="cd12797">
    <property type="entry name" value="M23_peptidase"/>
    <property type="match status" value="1"/>
</dbReference>
<feature type="domain" description="M23ase beta-sheet core" evidence="2">
    <location>
        <begin position="53"/>
        <end position="148"/>
    </location>
</feature>
<accession>A0A0F9J1K0</accession>
<dbReference type="InterPro" id="IPR016047">
    <property type="entry name" value="M23ase_b-sheet_dom"/>
</dbReference>
<feature type="non-terminal residue" evidence="3">
    <location>
        <position position="292"/>
    </location>
</feature>
<sequence length="292" mass="31114">MAERTVAELIAFARAAQVKTAQAASSWIKPAPIYPTNIPGGVTSAGNDASALHVAIDLPATMNSPIKSLYSGVVEKVIESNTGYGNNIIIRLPDGYRVRYSHLNAFGVQEGQAVRAGQVIGLAGSSGNSSGPHLDLSFRTPSGTLINPYDYMAEDFRTSKFKGPGGRAEYGASEMIGRQITEGPSQKLIVWPIPGMEAAFEAGQETAGLLVGSKEDGELKILERLFEKWFGKTEEKEPGDITILKTPIGDVNLPGLPSDLDDPRAGPWLRIAAVGLGLVLVWIAVIALMRPM</sequence>
<dbReference type="InterPro" id="IPR011055">
    <property type="entry name" value="Dup_hybrid_motif"/>
</dbReference>
<keyword evidence="1" id="KW-0812">Transmembrane</keyword>
<protein>
    <recommendedName>
        <fullName evidence="2">M23ase beta-sheet core domain-containing protein</fullName>
    </recommendedName>
</protein>
<name>A0A0F9J1K0_9ZZZZ</name>